<dbReference type="EMBL" id="WIUZ02000004">
    <property type="protein sequence ID" value="KAF9787889.1"/>
    <property type="molecule type" value="Genomic_DNA"/>
</dbReference>
<feature type="compositionally biased region" description="Polar residues" evidence="1">
    <location>
        <begin position="488"/>
        <end position="497"/>
    </location>
</feature>
<name>A0A9P6HIL7_9AGAM</name>
<organism evidence="2 3">
    <name type="scientific">Thelephora terrestris</name>
    <dbReference type="NCBI Taxonomy" id="56493"/>
    <lineage>
        <taxon>Eukaryota</taxon>
        <taxon>Fungi</taxon>
        <taxon>Dikarya</taxon>
        <taxon>Basidiomycota</taxon>
        <taxon>Agaricomycotina</taxon>
        <taxon>Agaricomycetes</taxon>
        <taxon>Thelephorales</taxon>
        <taxon>Thelephoraceae</taxon>
        <taxon>Thelephora</taxon>
    </lineage>
</organism>
<dbReference type="PANTHER" id="PTHR37283">
    <property type="entry name" value="PH DOMAIN-CONTAINING PROTEIN YHR131C"/>
    <property type="match status" value="1"/>
</dbReference>
<dbReference type="Gene3D" id="2.30.29.30">
    <property type="entry name" value="Pleckstrin-homology domain (PH domain)/Phosphotyrosine-binding domain (PTB)"/>
    <property type="match status" value="1"/>
</dbReference>
<evidence type="ECO:0000256" key="1">
    <source>
        <dbReference type="SAM" id="MobiDB-lite"/>
    </source>
</evidence>
<feature type="region of interest" description="Disordered" evidence="1">
    <location>
        <begin position="327"/>
        <end position="503"/>
    </location>
</feature>
<reference evidence="2" key="1">
    <citation type="journal article" date="2020" name="Nat. Commun.">
        <title>Large-scale genome sequencing of mycorrhizal fungi provides insights into the early evolution of symbiotic traits.</title>
        <authorList>
            <person name="Miyauchi S."/>
            <person name="Kiss E."/>
            <person name="Kuo A."/>
            <person name="Drula E."/>
            <person name="Kohler A."/>
            <person name="Sanchez-Garcia M."/>
            <person name="Morin E."/>
            <person name="Andreopoulos B."/>
            <person name="Barry K.W."/>
            <person name="Bonito G."/>
            <person name="Buee M."/>
            <person name="Carver A."/>
            <person name="Chen C."/>
            <person name="Cichocki N."/>
            <person name="Clum A."/>
            <person name="Culley D."/>
            <person name="Crous P.W."/>
            <person name="Fauchery L."/>
            <person name="Girlanda M."/>
            <person name="Hayes R.D."/>
            <person name="Keri Z."/>
            <person name="LaButti K."/>
            <person name="Lipzen A."/>
            <person name="Lombard V."/>
            <person name="Magnuson J."/>
            <person name="Maillard F."/>
            <person name="Murat C."/>
            <person name="Nolan M."/>
            <person name="Ohm R.A."/>
            <person name="Pangilinan J."/>
            <person name="Pereira M.F."/>
            <person name="Perotto S."/>
            <person name="Peter M."/>
            <person name="Pfister S."/>
            <person name="Riley R."/>
            <person name="Sitrit Y."/>
            <person name="Stielow J.B."/>
            <person name="Szollosi G."/>
            <person name="Zifcakova L."/>
            <person name="Stursova M."/>
            <person name="Spatafora J.W."/>
            <person name="Tedersoo L."/>
            <person name="Vaario L.M."/>
            <person name="Yamada A."/>
            <person name="Yan M."/>
            <person name="Wang P."/>
            <person name="Xu J."/>
            <person name="Bruns T."/>
            <person name="Baldrian P."/>
            <person name="Vilgalys R."/>
            <person name="Dunand C."/>
            <person name="Henrissat B."/>
            <person name="Grigoriev I.V."/>
            <person name="Hibbett D."/>
            <person name="Nagy L.G."/>
            <person name="Martin F.M."/>
        </authorList>
    </citation>
    <scope>NUCLEOTIDE SEQUENCE</scope>
    <source>
        <strain evidence="2">UH-Tt-Lm1</strain>
    </source>
</reference>
<feature type="compositionally biased region" description="Low complexity" evidence="1">
    <location>
        <begin position="761"/>
        <end position="775"/>
    </location>
</feature>
<feature type="compositionally biased region" description="Low complexity" evidence="1">
    <location>
        <begin position="86"/>
        <end position="105"/>
    </location>
</feature>
<evidence type="ECO:0000313" key="3">
    <source>
        <dbReference type="Proteomes" id="UP000736335"/>
    </source>
</evidence>
<feature type="compositionally biased region" description="Basic and acidic residues" evidence="1">
    <location>
        <begin position="747"/>
        <end position="757"/>
    </location>
</feature>
<evidence type="ECO:0000313" key="2">
    <source>
        <dbReference type="EMBL" id="KAF9787889.1"/>
    </source>
</evidence>
<accession>A0A9P6HIL7</accession>
<dbReference type="PANTHER" id="PTHR37283:SF1">
    <property type="entry name" value="PH DOMAIN-CONTAINING PROTEIN YHR131C"/>
    <property type="match status" value="1"/>
</dbReference>
<feature type="compositionally biased region" description="Pro residues" evidence="1">
    <location>
        <begin position="275"/>
        <end position="288"/>
    </location>
</feature>
<gene>
    <name evidence="2" type="ORF">BJ322DRAFT_1045854</name>
</gene>
<proteinExistence type="predicted"/>
<feature type="region of interest" description="Disordered" evidence="1">
    <location>
        <begin position="263"/>
        <end position="306"/>
    </location>
</feature>
<feature type="compositionally biased region" description="Polar residues" evidence="1">
    <location>
        <begin position="703"/>
        <end position="720"/>
    </location>
</feature>
<feature type="region of interest" description="Disordered" evidence="1">
    <location>
        <begin position="207"/>
        <end position="242"/>
    </location>
</feature>
<dbReference type="OrthoDB" id="5865767at2759"/>
<keyword evidence="3" id="KW-1185">Reference proteome</keyword>
<dbReference type="InterPro" id="IPR011993">
    <property type="entry name" value="PH-like_dom_sf"/>
</dbReference>
<feature type="compositionally biased region" description="Polar residues" evidence="1">
    <location>
        <begin position="1"/>
        <end position="12"/>
    </location>
</feature>
<feature type="compositionally biased region" description="Low complexity" evidence="1">
    <location>
        <begin position="358"/>
        <end position="376"/>
    </location>
</feature>
<dbReference type="SUPFAM" id="SSF50729">
    <property type="entry name" value="PH domain-like"/>
    <property type="match status" value="1"/>
</dbReference>
<feature type="compositionally biased region" description="Polar residues" evidence="1">
    <location>
        <begin position="143"/>
        <end position="166"/>
    </location>
</feature>
<feature type="region of interest" description="Disordered" evidence="1">
    <location>
        <begin position="1"/>
        <end position="194"/>
    </location>
</feature>
<sequence>MRPRAASSSGHTRSSRLAADTQTSSSSFQARASKFLKNLSRLATGKKSSSDTCPYDSDGRHGQPKPYLSQPALVISALSPEDDELSSSTSPSPWSRSSPSNSDAPGTLGVGSRSLDLVDGGRNERAGGSGQPNAATKSRLPLVTTNHDGQSPNLLTLTTSPSSGRSVSFDIPRALSNKDDKPSKPNSVETRSPHANIQFADIPEDHLPIHVTSNPPLNPAETAWSPATSTLSQPPKIEGLPNLGGSIDPSLFLCTLHPAGQPAVDEVPNLTPDGTPSPPLRSPMPSKPPNYHDATSPPVPTPANISPNVLPPKRAALLRLSSLPPPAFTMNGEDGSVRFSPTPIARHFPPAVRPLPPTSIARRSSSPAPSLRSSASHTRLRSVPALAMDGTEDGGGDGDGSDDDEDNDDDHVPNALSPASEDEDDDDATTEREGSSTYVSASSSPVEPRHGPSTPRGPMDLDRTPVMKPLQDYFSIPPKRSDSVDWMGSSSNPNRASLTPRGRPAALYHQPSKSMVNLLSIQRRDLSVIDEETKGKGKAIDSVSSAAADNNVLPEGSRIQRRRSLPMFTEAAEPPPYPSLGLPARFARKIFPRDEEGKEQLPEYSNDIFLSAVLPRKLEFLSPGVQARDRKWRRTLCVLEGTGFRVLEPPAPALGIGTVGRWWEKQVGVRDLTSDAPVPKKARTTIPGSQKIDRDFDGDEEWTTVNPTASITASDGQSISPAKKSKLHSRGHLHPGDNTSGSSSRRASAETTREHGRLPISASQQSVSSATTNTTGRPSTSSHRRAASPMSTKSTQPDHDSYPQNCQPLRVYTLQHAESGLASDYLKRKNVIRVRMEGEQFLLQAPSVQAVVDWIEVSFPDRVLNCSSHWILTATFMRVFKLRLA</sequence>
<feature type="compositionally biased region" description="Polar residues" evidence="1">
    <location>
        <begin position="20"/>
        <end position="30"/>
    </location>
</feature>
<feature type="compositionally biased region" description="Acidic residues" evidence="1">
    <location>
        <begin position="390"/>
        <end position="409"/>
    </location>
</feature>
<dbReference type="Proteomes" id="UP000736335">
    <property type="component" value="Unassembled WGS sequence"/>
</dbReference>
<evidence type="ECO:0008006" key="4">
    <source>
        <dbReference type="Google" id="ProtNLM"/>
    </source>
</evidence>
<reference evidence="2" key="2">
    <citation type="submission" date="2020-11" db="EMBL/GenBank/DDBJ databases">
        <authorList>
            <consortium name="DOE Joint Genome Institute"/>
            <person name="Kuo A."/>
            <person name="Miyauchi S."/>
            <person name="Kiss E."/>
            <person name="Drula E."/>
            <person name="Kohler A."/>
            <person name="Sanchez-Garcia M."/>
            <person name="Andreopoulos B."/>
            <person name="Barry K.W."/>
            <person name="Bonito G."/>
            <person name="Buee M."/>
            <person name="Carver A."/>
            <person name="Chen C."/>
            <person name="Cichocki N."/>
            <person name="Clum A."/>
            <person name="Culley D."/>
            <person name="Crous P.W."/>
            <person name="Fauchery L."/>
            <person name="Girlanda M."/>
            <person name="Hayes R."/>
            <person name="Keri Z."/>
            <person name="Labutti K."/>
            <person name="Lipzen A."/>
            <person name="Lombard V."/>
            <person name="Magnuson J."/>
            <person name="Maillard F."/>
            <person name="Morin E."/>
            <person name="Murat C."/>
            <person name="Nolan M."/>
            <person name="Ohm R."/>
            <person name="Pangilinan J."/>
            <person name="Pereira M."/>
            <person name="Perotto S."/>
            <person name="Peter M."/>
            <person name="Riley R."/>
            <person name="Sitrit Y."/>
            <person name="Stielow B."/>
            <person name="Szollosi G."/>
            <person name="Zifcakova L."/>
            <person name="Stursova M."/>
            <person name="Spatafora J.W."/>
            <person name="Tedersoo L."/>
            <person name="Vaario L.-M."/>
            <person name="Yamada A."/>
            <person name="Yan M."/>
            <person name="Wang P."/>
            <person name="Xu J."/>
            <person name="Bruns T."/>
            <person name="Baldrian P."/>
            <person name="Vilgalys R."/>
            <person name="Henrissat B."/>
            <person name="Grigoriev I.V."/>
            <person name="Hibbett D."/>
            <person name="Nagy L.G."/>
            <person name="Martin F.M."/>
        </authorList>
    </citation>
    <scope>NUCLEOTIDE SEQUENCE</scope>
    <source>
        <strain evidence="2">UH-Tt-Lm1</strain>
    </source>
</reference>
<dbReference type="AlphaFoldDB" id="A0A9P6HIL7"/>
<feature type="compositionally biased region" description="Polar residues" evidence="1">
    <location>
        <begin position="184"/>
        <end position="194"/>
    </location>
</feature>
<comment type="caution">
    <text evidence="2">The sequence shown here is derived from an EMBL/GenBank/DDBJ whole genome shotgun (WGS) entry which is preliminary data.</text>
</comment>
<feature type="region of interest" description="Disordered" evidence="1">
    <location>
        <begin position="674"/>
        <end position="804"/>
    </location>
</feature>
<feature type="compositionally biased region" description="Low complexity" evidence="1">
    <location>
        <begin position="435"/>
        <end position="444"/>
    </location>
</feature>
<feature type="compositionally biased region" description="Basic residues" evidence="1">
    <location>
        <begin position="723"/>
        <end position="733"/>
    </location>
</feature>
<protein>
    <recommendedName>
        <fullName evidence="4">PH domain-containing protein</fullName>
    </recommendedName>
</protein>